<evidence type="ECO:0000256" key="1">
    <source>
        <dbReference type="SAM" id="MobiDB-lite"/>
    </source>
</evidence>
<reference evidence="3" key="1">
    <citation type="submission" date="2020-12" db="UniProtKB">
        <authorList>
            <consortium name="WormBaseParasite"/>
        </authorList>
    </citation>
    <scope>IDENTIFICATION</scope>
    <source>
        <strain evidence="3">MHco3</strain>
    </source>
</reference>
<dbReference type="AlphaFoldDB" id="A0A7I4YMU5"/>
<protein>
    <submittedName>
        <fullName evidence="3">Ovule protein</fullName>
    </submittedName>
</protein>
<feature type="compositionally biased region" description="Basic and acidic residues" evidence="1">
    <location>
        <begin position="89"/>
        <end position="103"/>
    </location>
</feature>
<evidence type="ECO:0000313" key="2">
    <source>
        <dbReference type="Proteomes" id="UP000025227"/>
    </source>
</evidence>
<feature type="region of interest" description="Disordered" evidence="1">
    <location>
        <begin position="49"/>
        <end position="71"/>
    </location>
</feature>
<dbReference type="WBParaSite" id="HCON_00113450-00001">
    <property type="protein sequence ID" value="HCON_00113450-00001"/>
    <property type="gene ID" value="HCON_00113450"/>
</dbReference>
<name>A0A7I4YMU5_HAECO</name>
<proteinExistence type="predicted"/>
<accession>A0A7I4YMU5</accession>
<feature type="compositionally biased region" description="Basic and acidic residues" evidence="1">
    <location>
        <begin position="49"/>
        <end position="69"/>
    </location>
</feature>
<evidence type="ECO:0000313" key="3">
    <source>
        <dbReference type="WBParaSite" id="HCON_00113450-00001"/>
    </source>
</evidence>
<dbReference type="Proteomes" id="UP000025227">
    <property type="component" value="Unplaced"/>
</dbReference>
<organism evidence="2 3">
    <name type="scientific">Haemonchus contortus</name>
    <name type="common">Barber pole worm</name>
    <dbReference type="NCBI Taxonomy" id="6289"/>
    <lineage>
        <taxon>Eukaryota</taxon>
        <taxon>Metazoa</taxon>
        <taxon>Ecdysozoa</taxon>
        <taxon>Nematoda</taxon>
        <taxon>Chromadorea</taxon>
        <taxon>Rhabditida</taxon>
        <taxon>Rhabditina</taxon>
        <taxon>Rhabditomorpha</taxon>
        <taxon>Strongyloidea</taxon>
        <taxon>Trichostrongylidae</taxon>
        <taxon>Haemonchus</taxon>
    </lineage>
</organism>
<keyword evidence="2" id="KW-1185">Reference proteome</keyword>
<dbReference type="OrthoDB" id="10468990at2759"/>
<feature type="region of interest" description="Disordered" evidence="1">
    <location>
        <begin position="89"/>
        <end position="111"/>
    </location>
</feature>
<sequence length="111" mass="13032">MLDRHIAGIEEEINFAEKKCLQKTENTQNFISTLHTAVEKAIVDAIAKMKEDQPRNSHDKRQCSCENSRDPTPCKVQLLSDDDYVERLIKENHHDHHEDDERRQPKKKKLV</sequence>